<proteinExistence type="predicted"/>
<accession>A0AC61NCD4</accession>
<evidence type="ECO:0000313" key="1">
    <source>
        <dbReference type="EMBL" id="QZE13181.1"/>
    </source>
</evidence>
<reference evidence="1" key="1">
    <citation type="submission" date="2021-08" db="EMBL/GenBank/DDBJ databases">
        <title>Novel anaerobic bacterium isolated from sea squirt in East Sea, Republic of Korea.</title>
        <authorList>
            <person name="Nguyen T.H."/>
            <person name="Li Z."/>
            <person name="Lee Y.-J."/>
            <person name="Ko J."/>
            <person name="Kim S.-G."/>
        </authorList>
    </citation>
    <scope>NUCLEOTIDE SEQUENCE</scope>
    <source>
        <strain evidence="1">KCTC 25031</strain>
    </source>
</reference>
<keyword evidence="2" id="KW-1185">Reference proteome</keyword>
<dbReference type="Proteomes" id="UP000826212">
    <property type="component" value="Chromosome"/>
</dbReference>
<protein>
    <submittedName>
        <fullName evidence="1">Uncharacterized protein</fullName>
    </submittedName>
</protein>
<gene>
    <name evidence="1" type="ORF">K4L44_11340</name>
</gene>
<name>A0AC61NCD4_9BACT</name>
<sequence length="134" mass="15160">MKHLKIYIILLSSLFLMNTSCSEQNSETQKISKDNTEELTILWTTDNANTAINFISMYSGFANSRKFFSKVNIIIWGRANELIKDNDEIHKTIKGMLKSGIKVKACRACSDKMGTTKILEELGVEVDYLGNELT</sequence>
<organism evidence="1 2">
    <name type="scientific">Halosquirtibacter laminarini</name>
    <dbReference type="NCBI Taxonomy" id="3374600"/>
    <lineage>
        <taxon>Bacteria</taxon>
        <taxon>Pseudomonadati</taxon>
        <taxon>Bacteroidota</taxon>
        <taxon>Bacteroidia</taxon>
        <taxon>Marinilabiliales</taxon>
        <taxon>Prolixibacteraceae</taxon>
        <taxon>Halosquirtibacter</taxon>
    </lineage>
</organism>
<dbReference type="EMBL" id="CP081303">
    <property type="protein sequence ID" value="QZE13181.1"/>
    <property type="molecule type" value="Genomic_DNA"/>
</dbReference>
<evidence type="ECO:0000313" key="2">
    <source>
        <dbReference type="Proteomes" id="UP000826212"/>
    </source>
</evidence>